<dbReference type="GeneTree" id="ENSGT00950000183107"/>
<feature type="compositionally biased region" description="Polar residues" evidence="1">
    <location>
        <begin position="9"/>
        <end position="18"/>
    </location>
</feature>
<dbReference type="Proteomes" id="UP000002280">
    <property type="component" value="Chromosome 4"/>
</dbReference>
<dbReference type="Bgee" id="ENSMODG00000020973">
    <property type="expression patterns" value="Expressed in forelimb bud and 21 other cell types or tissues"/>
</dbReference>
<reference evidence="2" key="2">
    <citation type="submission" date="2025-08" db="UniProtKB">
        <authorList>
            <consortium name="Ensembl"/>
        </authorList>
    </citation>
    <scope>IDENTIFICATION</scope>
</reference>
<keyword evidence="3" id="KW-1185">Reference proteome</keyword>
<evidence type="ECO:0000256" key="1">
    <source>
        <dbReference type="SAM" id="MobiDB-lite"/>
    </source>
</evidence>
<feature type="region of interest" description="Disordered" evidence="1">
    <location>
        <begin position="175"/>
        <end position="288"/>
    </location>
</feature>
<feature type="compositionally biased region" description="Basic and acidic residues" evidence="1">
    <location>
        <begin position="185"/>
        <end position="194"/>
    </location>
</feature>
<feature type="compositionally biased region" description="Basic residues" evidence="1">
    <location>
        <begin position="457"/>
        <end position="477"/>
    </location>
</feature>
<dbReference type="OMA" id="NERCACD"/>
<evidence type="ECO:0000313" key="2">
    <source>
        <dbReference type="Ensembl" id="ENSMODP00000060495.1"/>
    </source>
</evidence>
<protein>
    <submittedName>
        <fullName evidence="2">Bromodomain and WD repeat domain containing 1</fullName>
    </submittedName>
</protein>
<feature type="region of interest" description="Disordered" evidence="1">
    <location>
        <begin position="1"/>
        <end position="163"/>
    </location>
</feature>
<name>A0A5F8HK52_MONDO</name>
<feature type="compositionally biased region" description="Polar residues" evidence="1">
    <location>
        <begin position="328"/>
        <end position="368"/>
    </location>
</feature>
<evidence type="ECO:0000313" key="3">
    <source>
        <dbReference type="Proteomes" id="UP000002280"/>
    </source>
</evidence>
<feature type="compositionally biased region" description="Polar residues" evidence="1">
    <location>
        <begin position="527"/>
        <end position="536"/>
    </location>
</feature>
<sequence length="632" mass="69682">MSDAEEDLSSGSICSMSKNSRKLPHRNASAAAKKKLLYNSEDDQSLKTGSEKELKHPNQPALESYSGAARKSVREAENGSSESENNSAVSQKNWQANGYKAHAATGGPTKFPLIESSEDSEGYNSGNDSKRTPGPSTSTQKSKARRSSRENVDSEPGEWSGRRCKRACAVFRKAKVLSDSEDSAEEQRGGKEAELGSTSRNSRELRDAPLAVSRPYLEHESETDLDSDHSYRGGAGARKRTADAMTDSVSQENGHSGKASRKRICSSDSDSNSEEVKPSKGKIGFRRIPRRCAAMAANKIRLMSDEEDFNSEHLCTRSNGYRKKALNCASTKPKATSNGSEGNASLKSETLSNEQSTSEDQLLDTGSDSSRKNVGESVHEDLDSESSQTWRSARLQPSSAASHAIKNALLESSHGSSKSHKPEDANSGKGPYQSPLAQRSTSENSVEEEMGSGVGKWRGKRTRRKTSQKVLFRKAKVPRGLQDTTESEKGRKRKCSESEILEASEKTSSSKTSPKCESDLGTETDSDTTYSDNVQTNKRKRNRKANVLRRGGNTFKGNLSKPMRLLRKSKRPRLRLDDNDWEDLDYAKTQRAPRRSKIRTRNQGRRTVRYNYGDDDRVLDVENVFDTGDCTL</sequence>
<feature type="compositionally biased region" description="Basic residues" evidence="1">
    <location>
        <begin position="279"/>
        <end position="288"/>
    </location>
</feature>
<reference evidence="2 3" key="1">
    <citation type="journal article" date="2007" name="Nature">
        <title>Genome of the marsupial Monodelphis domestica reveals innovation in non-coding sequences.</title>
        <authorList>
            <person name="Mikkelsen T.S."/>
            <person name="Wakefield M.J."/>
            <person name="Aken B."/>
            <person name="Amemiya C.T."/>
            <person name="Chang J.L."/>
            <person name="Duke S."/>
            <person name="Garber M."/>
            <person name="Gentles A.J."/>
            <person name="Goodstadt L."/>
            <person name="Heger A."/>
            <person name="Jurka J."/>
            <person name="Kamal M."/>
            <person name="Mauceli E."/>
            <person name="Searle S.M."/>
            <person name="Sharpe T."/>
            <person name="Baker M.L."/>
            <person name="Batzer M.A."/>
            <person name="Benos P.V."/>
            <person name="Belov K."/>
            <person name="Clamp M."/>
            <person name="Cook A."/>
            <person name="Cuff J."/>
            <person name="Das R."/>
            <person name="Davidow L."/>
            <person name="Deakin J.E."/>
            <person name="Fazzari M.J."/>
            <person name="Glass J.L."/>
            <person name="Grabherr M."/>
            <person name="Greally J.M."/>
            <person name="Gu W."/>
            <person name="Hore T.A."/>
            <person name="Huttley G.A."/>
            <person name="Kleber M."/>
            <person name="Jirtle R.L."/>
            <person name="Koina E."/>
            <person name="Lee J.T."/>
            <person name="Mahony S."/>
            <person name="Marra M.A."/>
            <person name="Miller R.D."/>
            <person name="Nicholls R.D."/>
            <person name="Oda M."/>
            <person name="Papenfuss A.T."/>
            <person name="Parra Z.E."/>
            <person name="Pollock D.D."/>
            <person name="Ray D.A."/>
            <person name="Schein J.E."/>
            <person name="Speed T.P."/>
            <person name="Thompson K."/>
            <person name="VandeBerg J.L."/>
            <person name="Wade C.M."/>
            <person name="Walker J.A."/>
            <person name="Waters P.D."/>
            <person name="Webber C."/>
            <person name="Weidman J.R."/>
            <person name="Xie X."/>
            <person name="Zody M.C."/>
            <person name="Baldwin J."/>
            <person name="Abdouelleil A."/>
            <person name="Abdulkadir J."/>
            <person name="Abebe A."/>
            <person name="Abera B."/>
            <person name="Abreu J."/>
            <person name="Acer S.C."/>
            <person name="Aftuck L."/>
            <person name="Alexander A."/>
            <person name="An P."/>
            <person name="Anderson E."/>
            <person name="Anderson S."/>
            <person name="Arachi H."/>
            <person name="Azer M."/>
            <person name="Bachantsang P."/>
            <person name="Barry A."/>
            <person name="Bayul T."/>
            <person name="Berlin A."/>
            <person name="Bessette D."/>
            <person name="Bloom T."/>
            <person name="Bloom T."/>
            <person name="Boguslavskiy L."/>
            <person name="Bonnet C."/>
            <person name="Boukhgalter B."/>
            <person name="Bourzgui I."/>
            <person name="Brown A."/>
            <person name="Cahill P."/>
            <person name="Channer S."/>
            <person name="Cheshatsang Y."/>
            <person name="Chuda L."/>
            <person name="Citroen M."/>
            <person name="Collymore A."/>
            <person name="Cooke P."/>
            <person name="Costello M."/>
            <person name="D'Aco K."/>
            <person name="Daza R."/>
            <person name="De Haan G."/>
            <person name="DeGray S."/>
            <person name="DeMaso C."/>
            <person name="Dhargay N."/>
            <person name="Dooley K."/>
            <person name="Dooley E."/>
            <person name="Doricent M."/>
            <person name="Dorje P."/>
            <person name="Dorjee K."/>
            <person name="Dupes A."/>
            <person name="Elong R."/>
            <person name="Falk J."/>
            <person name="Farina A."/>
            <person name="Faro S."/>
            <person name="Ferguson D."/>
            <person name="Fisher S."/>
            <person name="Foley C.D."/>
            <person name="Franke A."/>
            <person name="Friedrich D."/>
            <person name="Gadbois L."/>
            <person name="Gearin G."/>
            <person name="Gearin C.R."/>
            <person name="Giannoukos G."/>
            <person name="Goode T."/>
            <person name="Graham J."/>
            <person name="Grandbois E."/>
            <person name="Grewal S."/>
            <person name="Gyaltsen K."/>
            <person name="Hafez N."/>
            <person name="Hagos B."/>
            <person name="Hall J."/>
            <person name="Henson C."/>
            <person name="Hollinger A."/>
            <person name="Honan T."/>
            <person name="Huard M.D."/>
            <person name="Hughes L."/>
            <person name="Hurhula B."/>
            <person name="Husby M.E."/>
            <person name="Kamat A."/>
            <person name="Kanga B."/>
            <person name="Kashin S."/>
            <person name="Khazanovich D."/>
            <person name="Kisner P."/>
            <person name="Lance K."/>
            <person name="Lara M."/>
            <person name="Lee W."/>
            <person name="Lennon N."/>
            <person name="Letendre F."/>
            <person name="LeVine R."/>
            <person name="Lipovsky A."/>
            <person name="Liu X."/>
            <person name="Liu J."/>
            <person name="Liu S."/>
            <person name="Lokyitsang T."/>
            <person name="Lokyitsang Y."/>
            <person name="Lubonja R."/>
            <person name="Lui A."/>
            <person name="MacDonald P."/>
            <person name="Magnisalis V."/>
            <person name="Maru K."/>
            <person name="Matthews C."/>
            <person name="McCusker W."/>
            <person name="McDonough S."/>
            <person name="Mehta T."/>
            <person name="Meldrim J."/>
            <person name="Meneus L."/>
            <person name="Mihai O."/>
            <person name="Mihalev A."/>
            <person name="Mihova T."/>
            <person name="Mittelman R."/>
            <person name="Mlenga V."/>
            <person name="Montmayeur A."/>
            <person name="Mulrain L."/>
            <person name="Navidi A."/>
            <person name="Naylor J."/>
            <person name="Negash T."/>
            <person name="Nguyen T."/>
            <person name="Nguyen N."/>
            <person name="Nicol R."/>
            <person name="Norbu C."/>
            <person name="Norbu N."/>
            <person name="Novod N."/>
            <person name="O'Neill B."/>
            <person name="Osman S."/>
            <person name="Markiewicz E."/>
            <person name="Oyono O.L."/>
            <person name="Patti C."/>
            <person name="Phunkhang P."/>
            <person name="Pierre F."/>
            <person name="Priest M."/>
            <person name="Raghuraman S."/>
            <person name="Rege F."/>
            <person name="Reyes R."/>
            <person name="Rise C."/>
            <person name="Rogov P."/>
            <person name="Ross K."/>
            <person name="Ryan E."/>
            <person name="Settipalli S."/>
            <person name="Shea T."/>
            <person name="Sherpa N."/>
            <person name="Shi L."/>
            <person name="Shih D."/>
            <person name="Sparrow T."/>
            <person name="Spaulding J."/>
            <person name="Stalker J."/>
            <person name="Stange-Thomann N."/>
            <person name="Stavropoulos S."/>
            <person name="Stone C."/>
            <person name="Strader C."/>
            <person name="Tesfaye S."/>
            <person name="Thomson T."/>
            <person name="Thoulutsang Y."/>
            <person name="Thoulutsang D."/>
            <person name="Topham K."/>
            <person name="Topping I."/>
            <person name="Tsamla T."/>
            <person name="Vassiliev H."/>
            <person name="Vo A."/>
            <person name="Wangchuk T."/>
            <person name="Wangdi T."/>
            <person name="Weiand M."/>
            <person name="Wilkinson J."/>
            <person name="Wilson A."/>
            <person name="Yadav S."/>
            <person name="Young G."/>
            <person name="Yu Q."/>
            <person name="Zembek L."/>
            <person name="Zhong D."/>
            <person name="Zimmer A."/>
            <person name="Zwirko Z."/>
            <person name="Jaffe D.B."/>
            <person name="Alvarez P."/>
            <person name="Brockman W."/>
            <person name="Butler J."/>
            <person name="Chin C."/>
            <person name="Gnerre S."/>
            <person name="MacCallum I."/>
            <person name="Graves J.A."/>
            <person name="Ponting C.P."/>
            <person name="Breen M."/>
            <person name="Samollow P.B."/>
            <person name="Lander E.S."/>
            <person name="Lindblad-Toh K."/>
        </authorList>
    </citation>
    <scope>NUCLEOTIDE SEQUENCE [LARGE SCALE GENOMIC DNA]</scope>
</reference>
<organism evidence="2 3">
    <name type="scientific">Monodelphis domestica</name>
    <name type="common">Gray short-tailed opossum</name>
    <dbReference type="NCBI Taxonomy" id="13616"/>
    <lineage>
        <taxon>Eukaryota</taxon>
        <taxon>Metazoa</taxon>
        <taxon>Chordata</taxon>
        <taxon>Craniata</taxon>
        <taxon>Vertebrata</taxon>
        <taxon>Euteleostomi</taxon>
        <taxon>Mammalia</taxon>
        <taxon>Metatheria</taxon>
        <taxon>Didelphimorphia</taxon>
        <taxon>Didelphidae</taxon>
        <taxon>Monodelphis</taxon>
    </lineage>
</organism>
<feature type="compositionally biased region" description="Low complexity" evidence="1">
    <location>
        <begin position="506"/>
        <end position="515"/>
    </location>
</feature>
<feature type="region of interest" description="Disordered" evidence="1">
    <location>
        <begin position="322"/>
        <end position="541"/>
    </location>
</feature>
<reference evidence="2" key="3">
    <citation type="submission" date="2025-09" db="UniProtKB">
        <authorList>
            <consortium name="Ensembl"/>
        </authorList>
    </citation>
    <scope>IDENTIFICATION</scope>
</reference>
<feature type="compositionally biased region" description="Basic and acidic residues" evidence="1">
    <location>
        <begin position="369"/>
        <end position="381"/>
    </location>
</feature>
<dbReference type="AlphaFoldDB" id="A0A5F8HK52"/>
<feature type="compositionally biased region" description="Polar residues" evidence="1">
    <location>
        <begin position="385"/>
        <end position="401"/>
    </location>
</feature>
<dbReference type="Ensembl" id="ENSMODT00000077380.1">
    <property type="protein sequence ID" value="ENSMODP00000060495.1"/>
    <property type="gene ID" value="ENSMODG00000020973.5"/>
</dbReference>
<proteinExistence type="predicted"/>
<feature type="compositionally biased region" description="Polar residues" evidence="1">
    <location>
        <begin position="435"/>
        <end position="444"/>
    </location>
</feature>
<feature type="compositionally biased region" description="Low complexity" evidence="1">
    <location>
        <begin position="78"/>
        <end position="88"/>
    </location>
</feature>
<accession>A0A5F8HK52</accession>
<feature type="compositionally biased region" description="Basic and acidic residues" evidence="1">
    <location>
        <begin position="216"/>
        <end position="231"/>
    </location>
</feature>
<gene>
    <name evidence="2" type="primary">BRWD1</name>
</gene>